<feature type="transmembrane region" description="Helical" evidence="8">
    <location>
        <begin position="91"/>
        <end position="110"/>
    </location>
</feature>
<evidence type="ECO:0000256" key="7">
    <source>
        <dbReference type="ARBA" id="ARBA00023136"/>
    </source>
</evidence>
<evidence type="ECO:0000256" key="4">
    <source>
        <dbReference type="ARBA" id="ARBA00022692"/>
    </source>
</evidence>
<feature type="transmembrane region" description="Helical" evidence="8">
    <location>
        <begin position="32"/>
        <end position="51"/>
    </location>
</feature>
<dbReference type="EMBL" id="JAKWBL010000001">
    <property type="protein sequence ID" value="MCH5596800.1"/>
    <property type="molecule type" value="Genomic_DNA"/>
</dbReference>
<dbReference type="PROSITE" id="PS50850">
    <property type="entry name" value="MFS"/>
    <property type="match status" value="1"/>
</dbReference>
<keyword evidence="5" id="KW-0571">Peptide transport</keyword>
<reference evidence="10 11" key="1">
    <citation type="submission" date="2022-02" db="EMBL/GenBank/DDBJ databases">
        <authorList>
            <person name="Min J."/>
        </authorList>
    </citation>
    <scope>NUCLEOTIDE SEQUENCE [LARGE SCALE GENOMIC DNA]</scope>
    <source>
        <strain evidence="10 11">GR10-1</strain>
    </source>
</reference>
<keyword evidence="2" id="KW-0813">Transport</keyword>
<evidence type="ECO:0000313" key="11">
    <source>
        <dbReference type="Proteomes" id="UP001202248"/>
    </source>
</evidence>
<evidence type="ECO:0000259" key="9">
    <source>
        <dbReference type="PROSITE" id="PS50850"/>
    </source>
</evidence>
<keyword evidence="6 8" id="KW-1133">Transmembrane helix</keyword>
<name>A0ABS9SEN9_9BACT</name>
<feature type="transmembrane region" description="Helical" evidence="8">
    <location>
        <begin position="153"/>
        <end position="177"/>
    </location>
</feature>
<dbReference type="Proteomes" id="UP001202248">
    <property type="component" value="Unassembled WGS sequence"/>
</dbReference>
<dbReference type="NCBIfam" id="TIGR00924">
    <property type="entry name" value="yjdL_sub1_fam"/>
    <property type="match status" value="1"/>
</dbReference>
<evidence type="ECO:0000313" key="10">
    <source>
        <dbReference type="EMBL" id="MCH5596800.1"/>
    </source>
</evidence>
<sequence length="222" mass="24805">MSATENDFFKSRVLGHPSGLFVLFFTEMWERFSYYGMRALLVLFLTSSLIGDNPGWGWPREHALALYGSYTAMAYLTPILGGYFADKILGYRWAVVLGASLMTLGHASMAIETNQMFLYMGLILLVLGNGFFKPNMTSILSEMYKENQQKKDGAYTIFYMGVNSGAFLGMLLCGYLGEKVGWSYGFGLAGIFMLVGMLQFYFTQGIFGSIGLKPVKIKKILK</sequence>
<feature type="transmembrane region" description="Helical" evidence="8">
    <location>
        <begin position="63"/>
        <end position="84"/>
    </location>
</feature>
<keyword evidence="7 8" id="KW-0472">Membrane</keyword>
<dbReference type="InterPro" id="IPR000109">
    <property type="entry name" value="POT_fam"/>
</dbReference>
<evidence type="ECO:0000256" key="5">
    <source>
        <dbReference type="ARBA" id="ARBA00022856"/>
    </source>
</evidence>
<evidence type="ECO:0000256" key="6">
    <source>
        <dbReference type="ARBA" id="ARBA00022989"/>
    </source>
</evidence>
<evidence type="ECO:0000256" key="2">
    <source>
        <dbReference type="ARBA" id="ARBA00022448"/>
    </source>
</evidence>
<dbReference type="InterPro" id="IPR036259">
    <property type="entry name" value="MFS_trans_sf"/>
</dbReference>
<comment type="subcellular location">
    <subcellularLocation>
        <location evidence="1">Cell membrane</location>
        <topology evidence="1">Multi-pass membrane protein</topology>
    </subcellularLocation>
</comment>
<dbReference type="InterPro" id="IPR020846">
    <property type="entry name" value="MFS_dom"/>
</dbReference>
<protein>
    <submittedName>
        <fullName evidence="10">Oligopeptide:H+ symporter</fullName>
    </submittedName>
</protein>
<keyword evidence="3" id="KW-1003">Cell membrane</keyword>
<feature type="transmembrane region" description="Helical" evidence="8">
    <location>
        <begin position="116"/>
        <end position="132"/>
    </location>
</feature>
<feature type="domain" description="Major facilitator superfamily (MFS) profile" evidence="9">
    <location>
        <begin position="19"/>
        <end position="222"/>
    </location>
</feature>
<dbReference type="PANTHER" id="PTHR23517:SF15">
    <property type="entry name" value="PROTON-DEPENDENT OLIGOPEPTIDE FAMILY TRANSPORT PROTEIN"/>
    <property type="match status" value="1"/>
</dbReference>
<dbReference type="SUPFAM" id="SSF103473">
    <property type="entry name" value="MFS general substrate transporter"/>
    <property type="match status" value="1"/>
</dbReference>
<dbReference type="InterPro" id="IPR005279">
    <property type="entry name" value="Dipep/tripep_permease"/>
</dbReference>
<keyword evidence="5" id="KW-0653">Protein transport</keyword>
<accession>A0ABS9SEN9</accession>
<evidence type="ECO:0000256" key="1">
    <source>
        <dbReference type="ARBA" id="ARBA00004651"/>
    </source>
</evidence>
<proteinExistence type="predicted"/>
<comment type="caution">
    <text evidence="10">The sequence shown here is derived from an EMBL/GenBank/DDBJ whole genome shotgun (WGS) entry which is preliminary data.</text>
</comment>
<dbReference type="PANTHER" id="PTHR23517">
    <property type="entry name" value="RESISTANCE PROTEIN MDTM, PUTATIVE-RELATED-RELATED"/>
    <property type="match status" value="1"/>
</dbReference>
<dbReference type="Gene3D" id="1.20.1250.20">
    <property type="entry name" value="MFS general substrate transporter like domains"/>
    <property type="match status" value="1"/>
</dbReference>
<keyword evidence="4 8" id="KW-0812">Transmembrane</keyword>
<organism evidence="10 11">
    <name type="scientific">Niabella ginsengisoli</name>
    <dbReference type="NCBI Taxonomy" id="522298"/>
    <lineage>
        <taxon>Bacteria</taxon>
        <taxon>Pseudomonadati</taxon>
        <taxon>Bacteroidota</taxon>
        <taxon>Chitinophagia</taxon>
        <taxon>Chitinophagales</taxon>
        <taxon>Chitinophagaceae</taxon>
        <taxon>Niabella</taxon>
    </lineage>
</organism>
<evidence type="ECO:0000256" key="8">
    <source>
        <dbReference type="SAM" id="Phobius"/>
    </source>
</evidence>
<dbReference type="InterPro" id="IPR050171">
    <property type="entry name" value="MFS_Transporters"/>
</dbReference>
<keyword evidence="11" id="KW-1185">Reference proteome</keyword>
<feature type="transmembrane region" description="Helical" evidence="8">
    <location>
        <begin position="183"/>
        <end position="212"/>
    </location>
</feature>
<gene>
    <name evidence="10" type="ORF">MKP09_02110</name>
</gene>
<evidence type="ECO:0000256" key="3">
    <source>
        <dbReference type="ARBA" id="ARBA00022475"/>
    </source>
</evidence>
<dbReference type="Pfam" id="PF00854">
    <property type="entry name" value="PTR2"/>
    <property type="match status" value="1"/>
</dbReference>
<dbReference type="RefSeq" id="WP_240826216.1">
    <property type="nucleotide sequence ID" value="NZ_JAKWBL010000001.1"/>
</dbReference>